<feature type="chain" id="PRO_5034389724" evidence="1">
    <location>
        <begin position="20"/>
        <end position="178"/>
    </location>
</feature>
<sequence length="178" mass="19311">MKKILALLTLAILPLTAAAHGPSPQKVEESVVIKADPAKVWALVKDFGNWQKWHPAVVSTKLETKKDEDGTDATFRTVTLKDGGTLYEKLTGIDDGIMKIKYELESGALPVSDYYAYVSVKAGPGAGETTVTWFGRFYRVYKLNPPIPPGQDDETAINAVTGVYQTGLANLKKVAEGL</sequence>
<keyword evidence="3" id="KW-1185">Reference proteome</keyword>
<dbReference type="PANTHER" id="PTHR39332">
    <property type="entry name" value="BLL4707 PROTEIN"/>
    <property type="match status" value="1"/>
</dbReference>
<name>A0A8D5G0T1_9PROT</name>
<dbReference type="Pfam" id="PF10604">
    <property type="entry name" value="Polyketide_cyc2"/>
    <property type="match status" value="1"/>
</dbReference>
<dbReference type="KEGG" id="mpau:ZMTM_20160"/>
<dbReference type="SUPFAM" id="SSF55961">
    <property type="entry name" value="Bet v1-like"/>
    <property type="match status" value="1"/>
</dbReference>
<protein>
    <submittedName>
        <fullName evidence="2">MxaD family protein</fullName>
    </submittedName>
</protein>
<dbReference type="Gene3D" id="3.30.530.20">
    <property type="match status" value="1"/>
</dbReference>
<keyword evidence="1" id="KW-0732">Signal</keyword>
<feature type="signal peptide" evidence="1">
    <location>
        <begin position="1"/>
        <end position="19"/>
    </location>
</feature>
<reference evidence="2" key="1">
    <citation type="journal article" date="2021" name="Arch. Microbiol.">
        <title>Methyloradius palustris gen. nov., sp. nov., a methanol-oxidizing bacterium isolated from snow.</title>
        <authorList>
            <person name="Miyadera T."/>
            <person name="Kojima H."/>
            <person name="Fukui M."/>
        </authorList>
    </citation>
    <scope>NUCLEOTIDE SEQUENCE</scope>
    <source>
        <strain evidence="2">Zm11</strain>
    </source>
</reference>
<accession>A0A8D5G0T1</accession>
<proteinExistence type="predicted"/>
<dbReference type="RefSeq" id="WP_221763817.1">
    <property type="nucleotide sequence ID" value="NZ_AP024110.1"/>
</dbReference>
<dbReference type="AlphaFoldDB" id="A0A8D5G0T1"/>
<dbReference type="EMBL" id="AP024110">
    <property type="protein sequence ID" value="BCM25757.1"/>
    <property type="molecule type" value="Genomic_DNA"/>
</dbReference>
<dbReference type="Proteomes" id="UP000826722">
    <property type="component" value="Chromosome"/>
</dbReference>
<gene>
    <name evidence="2" type="ORF">ZMTM_20160</name>
</gene>
<evidence type="ECO:0000313" key="3">
    <source>
        <dbReference type="Proteomes" id="UP000826722"/>
    </source>
</evidence>
<evidence type="ECO:0000256" key="1">
    <source>
        <dbReference type="SAM" id="SignalP"/>
    </source>
</evidence>
<dbReference type="InterPro" id="IPR023393">
    <property type="entry name" value="START-like_dom_sf"/>
</dbReference>
<evidence type="ECO:0000313" key="2">
    <source>
        <dbReference type="EMBL" id="BCM25757.1"/>
    </source>
</evidence>
<dbReference type="CDD" id="cd07821">
    <property type="entry name" value="PYR_PYL_RCAR_like"/>
    <property type="match status" value="1"/>
</dbReference>
<dbReference type="InterPro" id="IPR019587">
    <property type="entry name" value="Polyketide_cyclase/dehydratase"/>
</dbReference>
<dbReference type="PANTHER" id="PTHR39332:SF7">
    <property type="entry name" value="SRPBCC FAMILY PROTEIN"/>
    <property type="match status" value="1"/>
</dbReference>
<organism evidence="2 3">
    <name type="scientific">Methyloradius palustris</name>
    <dbReference type="NCBI Taxonomy" id="2778876"/>
    <lineage>
        <taxon>Bacteria</taxon>
        <taxon>Pseudomonadati</taxon>
        <taxon>Pseudomonadota</taxon>
        <taxon>Betaproteobacteria</taxon>
        <taxon>Nitrosomonadales</taxon>
        <taxon>Methylophilaceae</taxon>
        <taxon>Methyloradius</taxon>
    </lineage>
</organism>